<dbReference type="Proteomes" id="UP000199045">
    <property type="component" value="Unassembled WGS sequence"/>
</dbReference>
<name>A0A1G7JNU3_CHIFI</name>
<accession>A0A1G7JNU3</accession>
<dbReference type="AlphaFoldDB" id="A0A1G7JNU3"/>
<reference evidence="2" key="1">
    <citation type="submission" date="2016-10" db="EMBL/GenBank/DDBJ databases">
        <authorList>
            <person name="Varghese N."/>
            <person name="Submissions S."/>
        </authorList>
    </citation>
    <scope>NUCLEOTIDE SEQUENCE [LARGE SCALE GENOMIC DNA]</scope>
    <source>
        <strain evidence="2">DSM 527</strain>
    </source>
</reference>
<evidence type="ECO:0000313" key="2">
    <source>
        <dbReference type="Proteomes" id="UP000199045"/>
    </source>
</evidence>
<organism evidence="1 2">
    <name type="scientific">Chitinophaga filiformis</name>
    <name type="common">Myxococcus filiformis</name>
    <name type="synonym">Flexibacter filiformis</name>
    <dbReference type="NCBI Taxonomy" id="104663"/>
    <lineage>
        <taxon>Bacteria</taxon>
        <taxon>Pseudomonadati</taxon>
        <taxon>Bacteroidota</taxon>
        <taxon>Chitinophagia</taxon>
        <taxon>Chitinophagales</taxon>
        <taxon>Chitinophagaceae</taxon>
        <taxon>Chitinophaga</taxon>
    </lineage>
</organism>
<proteinExistence type="predicted"/>
<gene>
    <name evidence="1" type="ORF">SAMN04488121_1011316</name>
</gene>
<dbReference type="STRING" id="104663.SAMN04488121_1011316"/>
<sequence>MLAIQGSQRYTVYRIITPLNIQKKRGVLNILVNRNYIRTRDNKSMLLWDFDYPLQKASEIISKNVVPILPFWKWI</sequence>
<dbReference type="EMBL" id="FNBN01000001">
    <property type="protein sequence ID" value="SDF26630.1"/>
    <property type="molecule type" value="Genomic_DNA"/>
</dbReference>
<evidence type="ECO:0000313" key="1">
    <source>
        <dbReference type="EMBL" id="SDF26630.1"/>
    </source>
</evidence>
<protein>
    <submittedName>
        <fullName evidence="1">Uncharacterized protein</fullName>
    </submittedName>
</protein>